<name>A0A6A5YZR8_9PLEO</name>
<evidence type="ECO:0000313" key="2">
    <source>
        <dbReference type="Proteomes" id="UP000799770"/>
    </source>
</evidence>
<dbReference type="Proteomes" id="UP000799770">
    <property type="component" value="Unassembled WGS sequence"/>
</dbReference>
<dbReference type="OrthoDB" id="5272396at2759"/>
<reference evidence="1" key="1">
    <citation type="journal article" date="2020" name="Stud. Mycol.">
        <title>101 Dothideomycetes genomes: a test case for predicting lifestyles and emergence of pathogens.</title>
        <authorList>
            <person name="Haridas S."/>
            <person name="Albert R."/>
            <person name="Binder M."/>
            <person name="Bloem J."/>
            <person name="Labutti K."/>
            <person name="Salamov A."/>
            <person name="Andreopoulos B."/>
            <person name="Baker S."/>
            <person name="Barry K."/>
            <person name="Bills G."/>
            <person name="Bluhm B."/>
            <person name="Cannon C."/>
            <person name="Castanera R."/>
            <person name="Culley D."/>
            <person name="Daum C."/>
            <person name="Ezra D."/>
            <person name="Gonzalez J."/>
            <person name="Henrissat B."/>
            <person name="Kuo A."/>
            <person name="Liang C."/>
            <person name="Lipzen A."/>
            <person name="Lutzoni F."/>
            <person name="Magnuson J."/>
            <person name="Mondo S."/>
            <person name="Nolan M."/>
            <person name="Ohm R."/>
            <person name="Pangilinan J."/>
            <person name="Park H.-J."/>
            <person name="Ramirez L."/>
            <person name="Alfaro M."/>
            <person name="Sun H."/>
            <person name="Tritt A."/>
            <person name="Yoshinaga Y."/>
            <person name="Zwiers L.-H."/>
            <person name="Turgeon B."/>
            <person name="Goodwin S."/>
            <person name="Spatafora J."/>
            <person name="Crous P."/>
            <person name="Grigoriev I."/>
        </authorList>
    </citation>
    <scope>NUCLEOTIDE SEQUENCE</scope>
    <source>
        <strain evidence="1">CBS 627.86</strain>
    </source>
</reference>
<proteinExistence type="predicted"/>
<organism evidence="1 2">
    <name type="scientific">Lophiotrema nucula</name>
    <dbReference type="NCBI Taxonomy" id="690887"/>
    <lineage>
        <taxon>Eukaryota</taxon>
        <taxon>Fungi</taxon>
        <taxon>Dikarya</taxon>
        <taxon>Ascomycota</taxon>
        <taxon>Pezizomycotina</taxon>
        <taxon>Dothideomycetes</taxon>
        <taxon>Pleosporomycetidae</taxon>
        <taxon>Pleosporales</taxon>
        <taxon>Lophiotremataceae</taxon>
        <taxon>Lophiotrema</taxon>
    </lineage>
</organism>
<sequence>MCCLLPPPIPASSPDRCIRIQEQPLQLIKEYKFIYEDNSSNDLTCDWSESKKATPSTGFLDLPKEIRDMIYQNLFEDLKRKGIKWNLPVAHLHLRADRKYEKQTTTVPFVCTLMRTCRQFHYEFAERLYSSPIHLSVSEYPRAHRLPFHAAYRPLVKKVFVVMFDRMHNQGDFQQNWRKVLNISKSLVDVCPNISVLRVGWDLQWFSAGGEDWWTLFGGVGRARESDVRETKKIIKKWTGRTKIPHQLELIILHGDGSANSPICEAVRDLRSDKPRA</sequence>
<evidence type="ECO:0000313" key="1">
    <source>
        <dbReference type="EMBL" id="KAF2111628.1"/>
    </source>
</evidence>
<dbReference type="PANTHER" id="PTHR42085:SF1">
    <property type="entry name" value="F-BOX DOMAIN-CONTAINING PROTEIN"/>
    <property type="match status" value="1"/>
</dbReference>
<evidence type="ECO:0008006" key="3">
    <source>
        <dbReference type="Google" id="ProtNLM"/>
    </source>
</evidence>
<gene>
    <name evidence="1" type="ORF">BDV96DRAFT_649609</name>
</gene>
<accession>A0A6A5YZR8</accession>
<dbReference type="EMBL" id="ML977333">
    <property type="protein sequence ID" value="KAF2111628.1"/>
    <property type="molecule type" value="Genomic_DNA"/>
</dbReference>
<dbReference type="AlphaFoldDB" id="A0A6A5YZR8"/>
<dbReference type="PANTHER" id="PTHR42085">
    <property type="entry name" value="F-BOX DOMAIN-CONTAINING PROTEIN"/>
    <property type="match status" value="1"/>
</dbReference>
<dbReference type="InterPro" id="IPR038883">
    <property type="entry name" value="AN11006-like"/>
</dbReference>
<protein>
    <recommendedName>
        <fullName evidence="3">F-box domain-containing protein</fullName>
    </recommendedName>
</protein>
<keyword evidence="2" id="KW-1185">Reference proteome</keyword>